<dbReference type="PANTHER" id="PTHR35807">
    <property type="entry name" value="TRANSCRIPTIONAL REGULATOR REDD-RELATED"/>
    <property type="match status" value="1"/>
</dbReference>
<keyword evidence="4" id="KW-0804">Transcription</keyword>
<dbReference type="InterPro" id="IPR051677">
    <property type="entry name" value="AfsR-DnrI-RedD_regulator"/>
</dbReference>
<evidence type="ECO:0000256" key="3">
    <source>
        <dbReference type="ARBA" id="ARBA00023125"/>
    </source>
</evidence>
<dbReference type="GO" id="GO:0000160">
    <property type="term" value="P:phosphorelay signal transduction system"/>
    <property type="evidence" value="ECO:0007669"/>
    <property type="project" value="InterPro"/>
</dbReference>
<evidence type="ECO:0000259" key="5">
    <source>
        <dbReference type="SMART" id="SM00862"/>
    </source>
</evidence>
<dbReference type="SUPFAM" id="SSF48452">
    <property type="entry name" value="TPR-like"/>
    <property type="match status" value="3"/>
</dbReference>
<protein>
    <submittedName>
        <fullName evidence="7">Uncharacterized protein</fullName>
    </submittedName>
</protein>
<dbReference type="Pfam" id="PF13424">
    <property type="entry name" value="TPR_12"/>
    <property type="match status" value="1"/>
</dbReference>
<evidence type="ECO:0000256" key="1">
    <source>
        <dbReference type="ARBA" id="ARBA00005820"/>
    </source>
</evidence>
<dbReference type="SMART" id="SM00028">
    <property type="entry name" value="TPR"/>
    <property type="match status" value="4"/>
</dbReference>
<dbReference type="Pfam" id="PF00486">
    <property type="entry name" value="Trans_reg_C"/>
    <property type="match status" value="1"/>
</dbReference>
<evidence type="ECO:0000256" key="2">
    <source>
        <dbReference type="ARBA" id="ARBA00023015"/>
    </source>
</evidence>
<feature type="domain" description="Bacterial transcriptional activator" evidence="6">
    <location>
        <begin position="99"/>
        <end position="229"/>
    </location>
</feature>
<proteinExistence type="inferred from homology"/>
<evidence type="ECO:0000313" key="8">
    <source>
        <dbReference type="Proteomes" id="UP000093053"/>
    </source>
</evidence>
<keyword evidence="2" id="KW-0805">Transcription regulation</keyword>
<dbReference type="AlphaFoldDB" id="A0A1B2HF15"/>
<dbReference type="GO" id="GO:0006355">
    <property type="term" value="P:regulation of DNA-templated transcription"/>
    <property type="evidence" value="ECO:0007669"/>
    <property type="project" value="InterPro"/>
</dbReference>
<dbReference type="SUPFAM" id="SSF52540">
    <property type="entry name" value="P-loop containing nucleoside triphosphate hydrolases"/>
    <property type="match status" value="1"/>
</dbReference>
<dbReference type="GO" id="GO:0043531">
    <property type="term" value="F:ADP binding"/>
    <property type="evidence" value="ECO:0007669"/>
    <property type="project" value="InterPro"/>
</dbReference>
<dbReference type="Gene3D" id="3.40.50.300">
    <property type="entry name" value="P-loop containing nucleotide triphosphate hydrolases"/>
    <property type="match status" value="1"/>
</dbReference>
<name>A0A1B2HF15_9PSEU</name>
<dbReference type="InterPro" id="IPR001867">
    <property type="entry name" value="OmpR/PhoB-type_DNA-bd"/>
</dbReference>
<dbReference type="PRINTS" id="PR00364">
    <property type="entry name" value="DISEASERSIST"/>
</dbReference>
<dbReference type="Gene3D" id="1.10.10.10">
    <property type="entry name" value="Winged helix-like DNA-binding domain superfamily/Winged helix DNA-binding domain"/>
    <property type="match status" value="1"/>
</dbReference>
<dbReference type="InterPro" id="IPR016032">
    <property type="entry name" value="Sig_transdc_resp-reg_C-effctor"/>
</dbReference>
<dbReference type="SMART" id="SM01043">
    <property type="entry name" value="BTAD"/>
    <property type="match status" value="1"/>
</dbReference>
<dbReference type="GO" id="GO:0003677">
    <property type="term" value="F:DNA binding"/>
    <property type="evidence" value="ECO:0007669"/>
    <property type="project" value="UniProtKB-KW"/>
</dbReference>
<dbReference type="InterPro" id="IPR005158">
    <property type="entry name" value="BTAD"/>
</dbReference>
<evidence type="ECO:0000259" key="6">
    <source>
        <dbReference type="SMART" id="SM01043"/>
    </source>
</evidence>
<comment type="similarity">
    <text evidence="1">Belongs to the AfsR/DnrI/RedD regulatory family.</text>
</comment>
<sequence length="913" mass="99223">MIVEYRVLGPLEVLAAGEPVAVPAGRGRVLLATLLLRPNQFVSVDELVERIWDGAPADHERVRKTLQMVVLRLRQALGAANCVRTMSGGYSAEVEPDQLDLTRFRALVDQGEFRAALELWRGPVLGDVTSEALHRDDVPPLLEEHVVALERRIDQDLARDTGALVAELRSLVQRHPLRETFWAQLMLALHRSNQQAEALAVYQEVRGHLMDELGVDPGERLREAHRQVLSGEVPVDAVPRQLPAGIPHFVGRERELARLTELLRARPGEPVLISAINGIGGVGKTALAVQWAHQQAERFPDGQLYVNLRGFDTRADPADPLSVLHDFLVALGFSANEIPNSAEALVAAYRSALAKRRMLLLLDNARDADQVRPLLPGGAANLVVVTSRNRLAGLAAREGALPVALDVLDERQSTALLAERIGAGRVEAEPDAVRRLVERCAGLPLALGIVAARAAYGDALGTLADELDGERLDALDIDDPVTGVRAVFSWSLRSVSAPAATVFVLLGLHPGPDFALSAVASLAALSRAETRRALTELVAGSLVQVSANGRYSQHDLLRDYAAERAAELPADVRDAAVHRMFDHYLHTTQSCWQQLQFNIPPILTEPPAPGVVVEEAGDPDAAWAGFGAELRVLLGVVERANELGADHVVWQVPFMLHGYLSRQGHLEAAGLHRLALAAAQRLGDLTAQSLMHRRIASVLIGFDDFDGGEHHLREAIRCAQPGGDVLAEAHLRRGLAFTHERQGRLADALEVLAEIHPRVEGHSDSYEVGRHLSALGRAHHITGENERALELCLQAAGKFAETDFNGQDEGPGSNQETLGDIYLALGRHAESLASYERALRMWRDMRSATDIADILRKMGEALIRTGDPGRARECLAEALQIHEGALDAVYHLPDMQQLRDLLASVAHADGTTA</sequence>
<keyword evidence="3" id="KW-0238">DNA-binding</keyword>
<organism evidence="7 8">
    <name type="scientific">Lentzea guizhouensis</name>
    <dbReference type="NCBI Taxonomy" id="1586287"/>
    <lineage>
        <taxon>Bacteria</taxon>
        <taxon>Bacillati</taxon>
        <taxon>Actinomycetota</taxon>
        <taxon>Actinomycetes</taxon>
        <taxon>Pseudonocardiales</taxon>
        <taxon>Pseudonocardiaceae</taxon>
        <taxon>Lentzea</taxon>
    </lineage>
</organism>
<dbReference type="PANTHER" id="PTHR35807:SF1">
    <property type="entry name" value="TRANSCRIPTIONAL REGULATOR REDD"/>
    <property type="match status" value="1"/>
</dbReference>
<dbReference type="SMART" id="SM00862">
    <property type="entry name" value="Trans_reg_C"/>
    <property type="match status" value="1"/>
</dbReference>
<feature type="domain" description="OmpR/PhoB-type" evidence="5">
    <location>
        <begin position="17"/>
        <end position="92"/>
    </location>
</feature>
<dbReference type="Pfam" id="PF03704">
    <property type="entry name" value="BTAD"/>
    <property type="match status" value="1"/>
</dbReference>
<reference evidence="7 8" key="1">
    <citation type="submission" date="2016-07" db="EMBL/GenBank/DDBJ databases">
        <title>Complete genome sequence of the Lentzea guizhouensis DHS C013.</title>
        <authorList>
            <person name="Cao C."/>
        </authorList>
    </citation>
    <scope>NUCLEOTIDE SEQUENCE [LARGE SCALE GENOMIC DNA]</scope>
    <source>
        <strain evidence="7 8">DHS C013</strain>
    </source>
</reference>
<evidence type="ECO:0000313" key="7">
    <source>
        <dbReference type="EMBL" id="ANZ36313.1"/>
    </source>
</evidence>
<dbReference type="Gene3D" id="1.25.40.10">
    <property type="entry name" value="Tetratricopeptide repeat domain"/>
    <property type="match status" value="2"/>
</dbReference>
<dbReference type="InterPro" id="IPR019734">
    <property type="entry name" value="TPR_rpt"/>
</dbReference>
<dbReference type="CDD" id="cd15831">
    <property type="entry name" value="BTAD"/>
    <property type="match status" value="1"/>
</dbReference>
<accession>A0A1B2HF15</accession>
<dbReference type="EMBL" id="CP016793">
    <property type="protein sequence ID" value="ANZ36313.1"/>
    <property type="molecule type" value="Genomic_DNA"/>
</dbReference>
<dbReference type="InterPro" id="IPR027417">
    <property type="entry name" value="P-loop_NTPase"/>
</dbReference>
<dbReference type="Proteomes" id="UP000093053">
    <property type="component" value="Chromosome"/>
</dbReference>
<dbReference type="InterPro" id="IPR011990">
    <property type="entry name" value="TPR-like_helical_dom_sf"/>
</dbReference>
<dbReference type="SUPFAM" id="SSF46894">
    <property type="entry name" value="C-terminal effector domain of the bipartite response regulators"/>
    <property type="match status" value="1"/>
</dbReference>
<dbReference type="RefSeq" id="WP_065914717.1">
    <property type="nucleotide sequence ID" value="NZ_CP016793.1"/>
</dbReference>
<gene>
    <name evidence="7" type="ORF">BBK82_09805</name>
</gene>
<dbReference type="OrthoDB" id="3275754at2"/>
<dbReference type="InterPro" id="IPR036388">
    <property type="entry name" value="WH-like_DNA-bd_sf"/>
</dbReference>
<evidence type="ECO:0000256" key="4">
    <source>
        <dbReference type="ARBA" id="ARBA00023163"/>
    </source>
</evidence>
<keyword evidence="8" id="KW-1185">Reference proteome</keyword>
<dbReference type="KEGG" id="led:BBK82_09805"/>
<dbReference type="STRING" id="1586287.BBK82_09805"/>